<dbReference type="Pfam" id="PF25556">
    <property type="entry name" value="SET_TTL"/>
    <property type="match status" value="1"/>
</dbReference>
<dbReference type="InterPro" id="IPR057954">
    <property type="entry name" value="SET_TTL12"/>
</dbReference>
<evidence type="ECO:0000256" key="1">
    <source>
        <dbReference type="SAM" id="MobiDB-lite"/>
    </source>
</evidence>
<proteinExistence type="predicted"/>
<dbReference type="PANTHER" id="PTHR46088">
    <property type="entry name" value="TUBULIN--TYROSINE LIGASE-LIKE PROTEIN 12"/>
    <property type="match status" value="1"/>
</dbReference>
<feature type="region of interest" description="Disordered" evidence="1">
    <location>
        <begin position="1"/>
        <end position="20"/>
    </location>
</feature>
<comment type="caution">
    <text evidence="3">The sequence shown here is derived from an EMBL/GenBank/DDBJ whole genome shotgun (WGS) entry which is preliminary data.</text>
</comment>
<dbReference type="AlphaFoldDB" id="A0ABD0KDX5"/>
<dbReference type="CDD" id="cd08161">
    <property type="entry name" value="SET"/>
    <property type="match status" value="1"/>
</dbReference>
<dbReference type="Proteomes" id="UP001519460">
    <property type="component" value="Unassembled WGS sequence"/>
</dbReference>
<dbReference type="InterPro" id="IPR004344">
    <property type="entry name" value="TTL/TTLL_fam"/>
</dbReference>
<name>A0ABD0KDX5_9CAEN</name>
<dbReference type="Gene3D" id="3.30.470.20">
    <property type="entry name" value="ATP-grasp fold, B domain"/>
    <property type="match status" value="1"/>
</dbReference>
<evidence type="ECO:0000259" key="2">
    <source>
        <dbReference type="Pfam" id="PF25556"/>
    </source>
</evidence>
<evidence type="ECO:0000313" key="3">
    <source>
        <dbReference type="EMBL" id="KAK7485192.1"/>
    </source>
</evidence>
<feature type="domain" description="Tubulin--tyrosine ligase-like protein 12 SET-like" evidence="2">
    <location>
        <begin position="73"/>
        <end position="237"/>
    </location>
</feature>
<organism evidence="3 4">
    <name type="scientific">Batillaria attramentaria</name>
    <dbReference type="NCBI Taxonomy" id="370345"/>
    <lineage>
        <taxon>Eukaryota</taxon>
        <taxon>Metazoa</taxon>
        <taxon>Spiralia</taxon>
        <taxon>Lophotrochozoa</taxon>
        <taxon>Mollusca</taxon>
        <taxon>Gastropoda</taxon>
        <taxon>Caenogastropoda</taxon>
        <taxon>Sorbeoconcha</taxon>
        <taxon>Cerithioidea</taxon>
        <taxon>Batillariidae</taxon>
        <taxon>Batillaria</taxon>
    </lineage>
</organism>
<evidence type="ECO:0000313" key="4">
    <source>
        <dbReference type="Proteomes" id="UP001519460"/>
    </source>
</evidence>
<keyword evidence="4" id="KW-1185">Reference proteome</keyword>
<dbReference type="PROSITE" id="PS51221">
    <property type="entry name" value="TTL"/>
    <property type="match status" value="1"/>
</dbReference>
<dbReference type="InterPro" id="IPR027749">
    <property type="entry name" value="TTLL12"/>
</dbReference>
<accession>A0ABD0KDX5</accession>
<dbReference type="EMBL" id="JACVVK020000198">
    <property type="protein sequence ID" value="KAK7485192.1"/>
    <property type="molecule type" value="Genomic_DNA"/>
</dbReference>
<sequence>MEQGDHEPAENDNDAGNMTADDFINLHRPQLESSGVPEHLWTTVHRKLSEQVYDAGQYVTEVQEEFEDKPPVYSLSVSVESGLNPADTSSIFIIDHAWSFEVKYARLQLLHHPTLVDRMCRIMSVDQALPKEQKVDLVMKNIWRFAQTCKVRTADQSAGETEPYWYVNDEVGSEIQHTDDPNCKMVPFYWCGDGNLYTLMWPLRFISHGEQLTVDRVMPTKDPLVRKARAQPWCPTDMTDVPFTQVEPDATYFSAFRKEETLPDPEAEYPGIARDRKVRVFMRYQEFDKFLTDPRFELTDSADDADILWMQMTFKDFRGLSESHSGCHISQFPCEMVLTIKDLLAIVARRAAKNPPADPLNPGPKWLPVTYNLETELPQFVSYFQTRAKKGLDNLWICKPWNLARGMDMTITDDLNRIVRLPETGPKVACKYVEDPVLFNREGVGRVKFDIRYIVLLRSVRPLRLYAYKVFWLRFANVAFSLDTFEEYEKHYTVMNYKDDAELKQVHYDEFIPMFEEQYPEFPWATVEESIFTMFKELFQAAVSKPPPAGIGHTDQSRAMYAADLLLKWDQTPNGDRCIVPQLCEVNFSPDCHRACKYHPFFVNDVFSTLFLDDWEDKHVEKLL</sequence>
<reference evidence="3 4" key="1">
    <citation type="journal article" date="2023" name="Sci. Data">
        <title>Genome assembly of the Korean intertidal mud-creeper Batillaria attramentaria.</title>
        <authorList>
            <person name="Patra A.K."/>
            <person name="Ho P.T."/>
            <person name="Jun S."/>
            <person name="Lee S.J."/>
            <person name="Kim Y."/>
            <person name="Won Y.J."/>
        </authorList>
    </citation>
    <scope>NUCLEOTIDE SEQUENCE [LARGE SCALE GENOMIC DNA]</scope>
    <source>
        <strain evidence="3">Wonlab-2016</strain>
    </source>
</reference>
<dbReference type="PANTHER" id="PTHR46088:SF1">
    <property type="entry name" value="TUBULIN--TYROSINE LIGASE-LIKE PROTEIN 12"/>
    <property type="match status" value="1"/>
</dbReference>
<protein>
    <recommendedName>
        <fullName evidence="2">Tubulin--tyrosine ligase-like protein 12 SET-like domain-containing protein</fullName>
    </recommendedName>
</protein>
<gene>
    <name evidence="3" type="ORF">BaRGS_00023602</name>
</gene>
<dbReference type="Pfam" id="PF03133">
    <property type="entry name" value="TTL"/>
    <property type="match status" value="1"/>
</dbReference>